<dbReference type="Proteomes" id="UP001214094">
    <property type="component" value="Chromosome"/>
</dbReference>
<keyword evidence="2" id="KW-1185">Reference proteome</keyword>
<organism evidence="1 2">
    <name type="scientific">Ensifer adhaerens</name>
    <name type="common">Sinorhizobium morelense</name>
    <dbReference type="NCBI Taxonomy" id="106592"/>
    <lineage>
        <taxon>Bacteria</taxon>
        <taxon>Pseudomonadati</taxon>
        <taxon>Pseudomonadota</taxon>
        <taxon>Alphaproteobacteria</taxon>
        <taxon>Hyphomicrobiales</taxon>
        <taxon>Rhizobiaceae</taxon>
        <taxon>Sinorhizobium/Ensifer group</taxon>
        <taxon>Ensifer</taxon>
    </lineage>
</organism>
<gene>
    <name evidence="1" type="ORF">P4B07_09785</name>
</gene>
<name>A0ABY8HLH1_ENSAD</name>
<reference evidence="1 2" key="1">
    <citation type="submission" date="2023-03" db="EMBL/GenBank/DDBJ databases">
        <title>Comparative genome and transcriptome analysis combination mining strategies for increasing vitamin B12 production of Ensifer adhaerens strain.</title>
        <authorList>
            <person name="Yongheng L."/>
        </authorList>
    </citation>
    <scope>NUCLEOTIDE SEQUENCE [LARGE SCALE GENOMIC DNA]</scope>
    <source>
        <strain evidence="1 2">Casida A-T305</strain>
    </source>
</reference>
<proteinExistence type="predicted"/>
<dbReference type="EMBL" id="CP121308">
    <property type="protein sequence ID" value="WFP92621.1"/>
    <property type="molecule type" value="Genomic_DNA"/>
</dbReference>
<sequence>MADEFNAALDIPYVFEITINDFAALWRKLERRSFALKALLPNWYGQLQGEFAASFGALDAYVGHGSAVIPRNGMEKAAVEAVIATMLMGRLGMAIRELAVEAGQAATQEGAPIKGRLHYGKDNRIIGVDNEYLRRVLDPAEDYQAAGCVFEVLGYSPSSPFSMTSRIASMMLLFNRGMAPLSGRPVEYNVILKTMHAFIAAENLGYVMTFEHRNTNDDLSIFTTNEFNKLTIQSAEGDLRLIQKYLKAIGFYFGDVDNALGPEFEVAARNFARVYRLDHYAHYSDREFLYTLANAYVLHRSQMSTGAR</sequence>
<dbReference type="RefSeq" id="WP_034793270.1">
    <property type="nucleotide sequence ID" value="NZ_CAXURO020000001.1"/>
</dbReference>
<accession>A0ABY8HLH1</accession>
<dbReference type="GeneID" id="29519662"/>
<evidence type="ECO:0000313" key="1">
    <source>
        <dbReference type="EMBL" id="WFP92621.1"/>
    </source>
</evidence>
<evidence type="ECO:0000313" key="2">
    <source>
        <dbReference type="Proteomes" id="UP001214094"/>
    </source>
</evidence>
<protein>
    <submittedName>
        <fullName evidence="1">Peptidoglycan-binding domain-containing protein</fullName>
    </submittedName>
</protein>